<dbReference type="PROSITE" id="PS50805">
    <property type="entry name" value="KRAB"/>
    <property type="match status" value="1"/>
</dbReference>
<dbReference type="SMART" id="SM00349">
    <property type="entry name" value="KRAB"/>
    <property type="match status" value="1"/>
</dbReference>
<reference evidence="2" key="1">
    <citation type="submission" date="2025-08" db="UniProtKB">
        <authorList>
            <consortium name="Ensembl"/>
        </authorList>
    </citation>
    <scope>IDENTIFICATION</scope>
</reference>
<proteinExistence type="predicted"/>
<sequence>LTQDSGVTLEDVTMAFTQEEWQQLSSEQKNLYKDVTLENYRNLVSVGEQGFPQALAVRCLLLWMGSWQNQDGDQRLVRCTSSKHREPWVSGCERTLRFAG</sequence>
<dbReference type="Gene3D" id="6.10.140.140">
    <property type="match status" value="1"/>
</dbReference>
<dbReference type="SUPFAM" id="SSF109640">
    <property type="entry name" value="KRAB domain (Kruppel-associated box)"/>
    <property type="match status" value="1"/>
</dbReference>
<evidence type="ECO:0000313" key="3">
    <source>
        <dbReference type="Proteomes" id="UP000694727"/>
    </source>
</evidence>
<protein>
    <recommendedName>
        <fullName evidence="1">KRAB domain-containing protein</fullName>
    </recommendedName>
</protein>
<evidence type="ECO:0000259" key="1">
    <source>
        <dbReference type="PROSITE" id="PS50805"/>
    </source>
</evidence>
<dbReference type="Proteomes" id="UP000694727">
    <property type="component" value="Unplaced"/>
</dbReference>
<accession>A0A8D0UFG6</accession>
<dbReference type="InterPro" id="IPR050169">
    <property type="entry name" value="Krueppel_C2H2_ZnF"/>
</dbReference>
<dbReference type="AlphaFoldDB" id="A0A8D0UFG6"/>
<dbReference type="Ensembl" id="ENSSSCT00025002720.1">
    <property type="protein sequence ID" value="ENSSSCP00025000953.1"/>
    <property type="gene ID" value="ENSSSCG00025002106.1"/>
</dbReference>
<dbReference type="InterPro" id="IPR001909">
    <property type="entry name" value="KRAB"/>
</dbReference>
<dbReference type="PANTHER" id="PTHR23232:SF142">
    <property type="entry name" value="GASTRULA ZINC FINGER PROTEIN XLCGF57.1-LIKE-RELATED"/>
    <property type="match status" value="1"/>
</dbReference>
<dbReference type="Pfam" id="PF01352">
    <property type="entry name" value="KRAB"/>
    <property type="match status" value="1"/>
</dbReference>
<evidence type="ECO:0000313" key="2">
    <source>
        <dbReference type="Ensembl" id="ENSSSCP00025000953.1"/>
    </source>
</evidence>
<dbReference type="InterPro" id="IPR036051">
    <property type="entry name" value="KRAB_dom_sf"/>
</dbReference>
<organism evidence="2 3">
    <name type="scientific">Sus scrofa</name>
    <name type="common">Pig</name>
    <dbReference type="NCBI Taxonomy" id="9823"/>
    <lineage>
        <taxon>Eukaryota</taxon>
        <taxon>Metazoa</taxon>
        <taxon>Chordata</taxon>
        <taxon>Craniata</taxon>
        <taxon>Vertebrata</taxon>
        <taxon>Euteleostomi</taxon>
        <taxon>Mammalia</taxon>
        <taxon>Eutheria</taxon>
        <taxon>Laurasiatheria</taxon>
        <taxon>Artiodactyla</taxon>
        <taxon>Suina</taxon>
        <taxon>Suidae</taxon>
        <taxon>Sus</taxon>
    </lineage>
</organism>
<feature type="domain" description="KRAB" evidence="1">
    <location>
        <begin position="7"/>
        <end position="79"/>
    </location>
</feature>
<dbReference type="GO" id="GO:0006355">
    <property type="term" value="P:regulation of DNA-templated transcription"/>
    <property type="evidence" value="ECO:0007669"/>
    <property type="project" value="InterPro"/>
</dbReference>
<dbReference type="CDD" id="cd07765">
    <property type="entry name" value="KRAB_A-box"/>
    <property type="match status" value="1"/>
</dbReference>
<dbReference type="PANTHER" id="PTHR23232">
    <property type="entry name" value="KRAB DOMAIN C2H2 ZINC FINGER"/>
    <property type="match status" value="1"/>
</dbReference>
<name>A0A8D0UFG6_PIG</name>